<dbReference type="InterPro" id="IPR025161">
    <property type="entry name" value="IS402-like_dom"/>
</dbReference>
<dbReference type="InterPro" id="IPR002559">
    <property type="entry name" value="Transposase_11"/>
</dbReference>
<reference evidence="3" key="1">
    <citation type="submission" date="2024-07" db="EMBL/GenBank/DDBJ databases">
        <authorList>
            <person name="Yu S.T."/>
        </authorList>
    </citation>
    <scope>NUCLEOTIDE SEQUENCE</scope>
    <source>
        <strain evidence="3">R28</strain>
    </source>
</reference>
<evidence type="ECO:0000259" key="1">
    <source>
        <dbReference type="Pfam" id="PF01609"/>
    </source>
</evidence>
<dbReference type="PANTHER" id="PTHR30007">
    <property type="entry name" value="PHP DOMAIN PROTEIN"/>
    <property type="match status" value="1"/>
</dbReference>
<dbReference type="Pfam" id="PF13340">
    <property type="entry name" value="DUF4096"/>
    <property type="match status" value="1"/>
</dbReference>
<protein>
    <submittedName>
        <fullName evidence="3">IS5 family transposase</fullName>
    </submittedName>
</protein>
<dbReference type="NCBIfam" id="NF033580">
    <property type="entry name" value="transpos_IS5_3"/>
    <property type="match status" value="1"/>
</dbReference>
<accession>A0AB39QAB6</accession>
<feature type="domain" description="Transposase IS4-like" evidence="1">
    <location>
        <begin position="110"/>
        <end position="250"/>
    </location>
</feature>
<sequence>MPTIQRRRRYPSDTTTAEWALLQPLLPIPACQTKKGGRPEAHPRREIVDAIRYITDNGTKWRALPADYPPWETVYGFFARWNRRGVVTFIRDQLRRSLRTGLGRCPYPVTLIIDSQSVKGASTVSRATRGFDPAKLINGRKRHVAVDTKGFPVMIMVTPADMQDRDAARELLWRLRLTHPQITQVWADSAYVGQLVTWAEDFLHITLKTVSRPKGAKGFVVLPRRWRVERTLGWIMNARGNARDYERLPQHSEAHLNWSLITLMTRRLTRKKTASGWAKKPKATG</sequence>
<dbReference type="AlphaFoldDB" id="A0AB39QAB6"/>
<dbReference type="GO" id="GO:0004803">
    <property type="term" value="F:transposase activity"/>
    <property type="evidence" value="ECO:0007669"/>
    <property type="project" value="InterPro"/>
</dbReference>
<dbReference type="RefSeq" id="WP_369174918.1">
    <property type="nucleotide sequence ID" value="NZ_CP163439.1"/>
</dbReference>
<evidence type="ECO:0000313" key="3">
    <source>
        <dbReference type="EMBL" id="XDQ40212.1"/>
    </source>
</evidence>
<evidence type="ECO:0000259" key="2">
    <source>
        <dbReference type="Pfam" id="PF13340"/>
    </source>
</evidence>
<organism evidence="3">
    <name type="scientific">Streptomyces sp. R28</name>
    <dbReference type="NCBI Taxonomy" id="3238628"/>
    <lineage>
        <taxon>Bacteria</taxon>
        <taxon>Bacillati</taxon>
        <taxon>Actinomycetota</taxon>
        <taxon>Actinomycetes</taxon>
        <taxon>Kitasatosporales</taxon>
        <taxon>Streptomycetaceae</taxon>
        <taxon>Streptomyces</taxon>
    </lineage>
</organism>
<dbReference type="Pfam" id="PF01609">
    <property type="entry name" value="DDE_Tnp_1"/>
    <property type="match status" value="1"/>
</dbReference>
<dbReference type="PANTHER" id="PTHR30007:SF0">
    <property type="entry name" value="TRANSPOSASE"/>
    <property type="match status" value="1"/>
</dbReference>
<dbReference type="EMBL" id="CP163439">
    <property type="protein sequence ID" value="XDQ40212.1"/>
    <property type="molecule type" value="Genomic_DNA"/>
</dbReference>
<gene>
    <name evidence="3" type="ORF">AB5J49_46595</name>
</gene>
<name>A0AB39QAB6_9ACTN</name>
<dbReference type="GO" id="GO:0006313">
    <property type="term" value="P:DNA transposition"/>
    <property type="evidence" value="ECO:0007669"/>
    <property type="project" value="InterPro"/>
</dbReference>
<feature type="domain" description="Insertion element IS402-like" evidence="2">
    <location>
        <begin position="16"/>
        <end position="88"/>
    </location>
</feature>
<dbReference type="GO" id="GO:0003677">
    <property type="term" value="F:DNA binding"/>
    <property type="evidence" value="ECO:0007669"/>
    <property type="project" value="InterPro"/>
</dbReference>
<proteinExistence type="predicted"/>